<dbReference type="OrthoDB" id="2520628at2759"/>
<keyword evidence="1" id="KW-0472">Membrane</keyword>
<feature type="transmembrane region" description="Helical" evidence="1">
    <location>
        <begin position="285"/>
        <end position="303"/>
    </location>
</feature>
<evidence type="ECO:0000256" key="1">
    <source>
        <dbReference type="SAM" id="Phobius"/>
    </source>
</evidence>
<dbReference type="AlphaFoldDB" id="A0A9P6C7T3"/>
<dbReference type="Proteomes" id="UP000807342">
    <property type="component" value="Unassembled WGS sequence"/>
</dbReference>
<dbReference type="EMBL" id="MU151083">
    <property type="protein sequence ID" value="KAF9451569.1"/>
    <property type="molecule type" value="Genomic_DNA"/>
</dbReference>
<protein>
    <submittedName>
        <fullName evidence="2">Uncharacterized protein</fullName>
    </submittedName>
</protein>
<comment type="caution">
    <text evidence="2">The sequence shown here is derived from an EMBL/GenBank/DDBJ whole genome shotgun (WGS) entry which is preliminary data.</text>
</comment>
<gene>
    <name evidence="2" type="ORF">P691DRAFT_662872</name>
</gene>
<keyword evidence="1" id="KW-1133">Transmembrane helix</keyword>
<name>A0A9P6C7T3_9AGAR</name>
<feature type="transmembrane region" description="Helical" evidence="1">
    <location>
        <begin position="208"/>
        <end position="238"/>
    </location>
</feature>
<proteinExistence type="predicted"/>
<keyword evidence="3" id="KW-1185">Reference proteome</keyword>
<feature type="transmembrane region" description="Helical" evidence="1">
    <location>
        <begin position="90"/>
        <end position="112"/>
    </location>
</feature>
<evidence type="ECO:0000313" key="3">
    <source>
        <dbReference type="Proteomes" id="UP000807342"/>
    </source>
</evidence>
<accession>A0A9P6C7T3</accession>
<feature type="transmembrane region" description="Helical" evidence="1">
    <location>
        <begin position="151"/>
        <end position="180"/>
    </location>
</feature>
<reference evidence="2" key="1">
    <citation type="submission" date="2020-11" db="EMBL/GenBank/DDBJ databases">
        <authorList>
            <consortium name="DOE Joint Genome Institute"/>
            <person name="Ahrendt S."/>
            <person name="Riley R."/>
            <person name="Andreopoulos W."/>
            <person name="Labutti K."/>
            <person name="Pangilinan J."/>
            <person name="Ruiz-Duenas F.J."/>
            <person name="Barrasa J.M."/>
            <person name="Sanchez-Garcia M."/>
            <person name="Camarero S."/>
            <person name="Miyauchi S."/>
            <person name="Serrano A."/>
            <person name="Linde D."/>
            <person name="Babiker R."/>
            <person name="Drula E."/>
            <person name="Ayuso-Fernandez I."/>
            <person name="Pacheco R."/>
            <person name="Padilla G."/>
            <person name="Ferreira P."/>
            <person name="Barriuso J."/>
            <person name="Kellner H."/>
            <person name="Castanera R."/>
            <person name="Alfaro M."/>
            <person name="Ramirez L."/>
            <person name="Pisabarro A.G."/>
            <person name="Kuo A."/>
            <person name="Tritt A."/>
            <person name="Lipzen A."/>
            <person name="He G."/>
            <person name="Yan M."/>
            <person name="Ng V."/>
            <person name="Cullen D."/>
            <person name="Martin F."/>
            <person name="Rosso M.-N."/>
            <person name="Henrissat B."/>
            <person name="Hibbett D."/>
            <person name="Martinez A.T."/>
            <person name="Grigoriev I.V."/>
        </authorList>
    </citation>
    <scope>NUCLEOTIDE SEQUENCE</scope>
    <source>
        <strain evidence="2">MF-IS2</strain>
    </source>
</reference>
<organism evidence="2 3">
    <name type="scientific">Macrolepiota fuliginosa MF-IS2</name>
    <dbReference type="NCBI Taxonomy" id="1400762"/>
    <lineage>
        <taxon>Eukaryota</taxon>
        <taxon>Fungi</taxon>
        <taxon>Dikarya</taxon>
        <taxon>Basidiomycota</taxon>
        <taxon>Agaricomycotina</taxon>
        <taxon>Agaricomycetes</taxon>
        <taxon>Agaricomycetidae</taxon>
        <taxon>Agaricales</taxon>
        <taxon>Agaricineae</taxon>
        <taxon>Agaricaceae</taxon>
        <taxon>Macrolepiota</taxon>
    </lineage>
</organism>
<feature type="transmembrane region" description="Helical" evidence="1">
    <location>
        <begin position="59"/>
        <end position="78"/>
    </location>
</feature>
<keyword evidence="1" id="KW-0812">Transmembrane</keyword>
<evidence type="ECO:0000313" key="2">
    <source>
        <dbReference type="EMBL" id="KAF9451569.1"/>
    </source>
</evidence>
<sequence>MEGALEQFASALGYITTTKVHPSFPFLIAPTLHAARISIAYQANARKSPGTLSWGTYTAGYLIMCWGGGLLSNFMLGLPPPMLYSFGPWINYLTVHLVLTGLFTFFPALLHPPTFDTVLFPLDALVRATSVVSTVSNLYPSSSSYKQINPLYVNSALTHMILGALASSGGGLAAGTLGAWTSQWGMSTPPVFRAGVGLWGSLDVWGGAYIGLSFLAFVICDFVLTLRCVCVYYVALVYGVAMNHPAFKNFLPTVLSLPVVSHIVEAVYPGQVYALAKPAFGPVEARALGGVILTLLFGLRAYYTHWAGASAAKATGAGKKSGKKAPGKA</sequence>